<evidence type="ECO:0000313" key="2">
    <source>
        <dbReference type="Proteomes" id="UP000053240"/>
    </source>
</evidence>
<dbReference type="EMBL" id="KQ459717">
    <property type="protein sequence ID" value="KPJ20295.1"/>
    <property type="molecule type" value="Genomic_DNA"/>
</dbReference>
<reference evidence="1 2" key="1">
    <citation type="journal article" date="2015" name="Nat. Commun.">
        <title>Outbred genome sequencing and CRISPR/Cas9 gene editing in butterflies.</title>
        <authorList>
            <person name="Li X."/>
            <person name="Fan D."/>
            <person name="Zhang W."/>
            <person name="Liu G."/>
            <person name="Zhang L."/>
            <person name="Zhao L."/>
            <person name="Fang X."/>
            <person name="Chen L."/>
            <person name="Dong Y."/>
            <person name="Chen Y."/>
            <person name="Ding Y."/>
            <person name="Zhao R."/>
            <person name="Feng M."/>
            <person name="Zhu Y."/>
            <person name="Feng Y."/>
            <person name="Jiang X."/>
            <person name="Zhu D."/>
            <person name="Xiang H."/>
            <person name="Feng X."/>
            <person name="Li S."/>
            <person name="Wang J."/>
            <person name="Zhang G."/>
            <person name="Kronforst M.R."/>
            <person name="Wang W."/>
        </authorList>
    </citation>
    <scope>NUCLEOTIDE SEQUENCE [LARGE SCALE GENOMIC DNA]</scope>
    <source>
        <strain evidence="1">Ya'a_city_454_Pm</strain>
        <tissue evidence="1">Whole body</tissue>
    </source>
</reference>
<gene>
    <name evidence="1" type="ORF">RR48_04893</name>
</gene>
<name>A0A0N1PJG1_PAPMA</name>
<sequence length="53" mass="5765">MGAAVAKGTAATMYPVPKVTETPIGKGVWECRRHVPQLLVRGEHVVLVNLVQR</sequence>
<dbReference type="STRING" id="76193.A0A0N1PJG1"/>
<organism evidence="1 2">
    <name type="scientific">Papilio machaon</name>
    <name type="common">Old World swallowtail butterfly</name>
    <dbReference type="NCBI Taxonomy" id="76193"/>
    <lineage>
        <taxon>Eukaryota</taxon>
        <taxon>Metazoa</taxon>
        <taxon>Ecdysozoa</taxon>
        <taxon>Arthropoda</taxon>
        <taxon>Hexapoda</taxon>
        <taxon>Insecta</taxon>
        <taxon>Pterygota</taxon>
        <taxon>Neoptera</taxon>
        <taxon>Endopterygota</taxon>
        <taxon>Lepidoptera</taxon>
        <taxon>Glossata</taxon>
        <taxon>Ditrysia</taxon>
        <taxon>Papilionoidea</taxon>
        <taxon>Papilionidae</taxon>
        <taxon>Papilioninae</taxon>
        <taxon>Papilio</taxon>
    </lineage>
</organism>
<dbReference type="Proteomes" id="UP000053240">
    <property type="component" value="Unassembled WGS sequence"/>
</dbReference>
<proteinExistence type="predicted"/>
<accession>A0A0N1PJG1</accession>
<dbReference type="Gene3D" id="2.30.30.100">
    <property type="match status" value="1"/>
</dbReference>
<keyword evidence="2" id="KW-1185">Reference proteome</keyword>
<dbReference type="AlphaFoldDB" id="A0A0N1PJG1"/>
<dbReference type="InParanoid" id="A0A0N1PJG1"/>
<protein>
    <submittedName>
        <fullName evidence="1">Uncharacterized protein</fullName>
    </submittedName>
</protein>
<evidence type="ECO:0000313" key="1">
    <source>
        <dbReference type="EMBL" id="KPJ20295.1"/>
    </source>
</evidence>